<proteinExistence type="predicted"/>
<dbReference type="Proteomes" id="UP000887578">
    <property type="component" value="Unplaced"/>
</dbReference>
<keyword evidence="1" id="KW-1185">Reference proteome</keyword>
<reference evidence="2" key="1">
    <citation type="submission" date="2022-11" db="UniProtKB">
        <authorList>
            <consortium name="WormBaseParasite"/>
        </authorList>
    </citation>
    <scope>IDENTIFICATION</scope>
</reference>
<name>A0A914QEC0_9BILA</name>
<accession>A0A914QEC0</accession>
<dbReference type="AlphaFoldDB" id="A0A914QEC0"/>
<organism evidence="1 2">
    <name type="scientific">Panagrolaimus davidi</name>
    <dbReference type="NCBI Taxonomy" id="227884"/>
    <lineage>
        <taxon>Eukaryota</taxon>
        <taxon>Metazoa</taxon>
        <taxon>Ecdysozoa</taxon>
        <taxon>Nematoda</taxon>
        <taxon>Chromadorea</taxon>
        <taxon>Rhabditida</taxon>
        <taxon>Tylenchina</taxon>
        <taxon>Panagrolaimomorpha</taxon>
        <taxon>Panagrolaimoidea</taxon>
        <taxon>Panagrolaimidae</taxon>
        <taxon>Panagrolaimus</taxon>
    </lineage>
</organism>
<evidence type="ECO:0000313" key="2">
    <source>
        <dbReference type="WBParaSite" id="PDA_v2.g30128.t1"/>
    </source>
</evidence>
<sequence length="182" mass="21430">MNVNSMEDIPEYQQENLRIENEYAIIEMKAGDDFSEYNASLLLNQNESLRFIFNLNYTDQIYNFLNLTLKLSEHEPLTVQLAYAASRISQKITFYNKRENDNYQTIGEFDNYHFMSFEFFPNGTLTNNGTGAVPKIFPFSDAEVQEEDGKRRFDFSISWKNKVYGEFMIVSFFFLLIDNTRA</sequence>
<protein>
    <submittedName>
        <fullName evidence="2">Uncharacterized protein</fullName>
    </submittedName>
</protein>
<dbReference type="WBParaSite" id="PDA_v2.g30128.t1">
    <property type="protein sequence ID" value="PDA_v2.g30128.t1"/>
    <property type="gene ID" value="PDA_v2.g30128"/>
</dbReference>
<evidence type="ECO:0000313" key="1">
    <source>
        <dbReference type="Proteomes" id="UP000887578"/>
    </source>
</evidence>